<comment type="caution">
    <text evidence="6">The sequence shown here is derived from an EMBL/GenBank/DDBJ whole genome shotgun (WGS) entry which is preliminary data.</text>
</comment>
<protein>
    <submittedName>
        <fullName evidence="6">Erythritol/L-threitol dehydrogenase</fullName>
    </submittedName>
</protein>
<evidence type="ECO:0000256" key="1">
    <source>
        <dbReference type="ARBA" id="ARBA00022723"/>
    </source>
</evidence>
<proteinExistence type="inferred from homology"/>
<dbReference type="GO" id="GO:0016491">
    <property type="term" value="F:oxidoreductase activity"/>
    <property type="evidence" value="ECO:0007669"/>
    <property type="project" value="UniProtKB-KW"/>
</dbReference>
<dbReference type="PANTHER" id="PTHR43401">
    <property type="entry name" value="L-THREONINE 3-DEHYDROGENASE"/>
    <property type="match status" value="1"/>
</dbReference>
<keyword evidence="2 4" id="KW-0862">Zinc</keyword>
<keyword evidence="3" id="KW-0560">Oxidoreductase</keyword>
<keyword evidence="1 4" id="KW-0479">Metal-binding</keyword>
<evidence type="ECO:0000256" key="3">
    <source>
        <dbReference type="ARBA" id="ARBA00023002"/>
    </source>
</evidence>
<evidence type="ECO:0000259" key="5">
    <source>
        <dbReference type="SMART" id="SM00829"/>
    </source>
</evidence>
<feature type="domain" description="Enoyl reductase (ER)" evidence="5">
    <location>
        <begin position="11"/>
        <end position="323"/>
    </location>
</feature>
<dbReference type="SUPFAM" id="SSF51735">
    <property type="entry name" value="NAD(P)-binding Rossmann-fold domains"/>
    <property type="match status" value="1"/>
</dbReference>
<dbReference type="InterPro" id="IPR011032">
    <property type="entry name" value="GroES-like_sf"/>
</dbReference>
<reference evidence="6 7" key="1">
    <citation type="submission" date="2019-03" db="EMBL/GenBank/DDBJ databases">
        <title>Metabolic potential of uncultured bacteria and archaea associated with petroleum seepage in deep-sea sediments.</title>
        <authorList>
            <person name="Dong X."/>
            <person name="Hubert C."/>
        </authorList>
    </citation>
    <scope>NUCLEOTIDE SEQUENCE [LARGE SCALE GENOMIC DNA]</scope>
    <source>
        <strain evidence="6">E29_bin28</strain>
    </source>
</reference>
<dbReference type="InterPro" id="IPR020843">
    <property type="entry name" value="ER"/>
</dbReference>
<dbReference type="Pfam" id="PF00107">
    <property type="entry name" value="ADH_zinc_N"/>
    <property type="match status" value="1"/>
</dbReference>
<evidence type="ECO:0000256" key="4">
    <source>
        <dbReference type="RuleBase" id="RU361277"/>
    </source>
</evidence>
<dbReference type="PROSITE" id="PS00059">
    <property type="entry name" value="ADH_ZINC"/>
    <property type="match status" value="1"/>
</dbReference>
<dbReference type="Pfam" id="PF08240">
    <property type="entry name" value="ADH_N"/>
    <property type="match status" value="1"/>
</dbReference>
<evidence type="ECO:0000256" key="2">
    <source>
        <dbReference type="ARBA" id="ARBA00022833"/>
    </source>
</evidence>
<dbReference type="EMBL" id="SOIJ01000240">
    <property type="protein sequence ID" value="TET92159.1"/>
    <property type="molecule type" value="Genomic_DNA"/>
</dbReference>
<dbReference type="PANTHER" id="PTHR43401:SF2">
    <property type="entry name" value="L-THREONINE 3-DEHYDROGENASE"/>
    <property type="match status" value="1"/>
</dbReference>
<gene>
    <name evidence="6" type="ORF">E3J33_04255</name>
</gene>
<name>A0A523YM90_UNCAE</name>
<dbReference type="SUPFAM" id="SSF50129">
    <property type="entry name" value="GroES-like"/>
    <property type="match status" value="1"/>
</dbReference>
<comment type="similarity">
    <text evidence="4">Belongs to the zinc-containing alcohol dehydrogenase family.</text>
</comment>
<accession>A0A523YM90</accession>
<dbReference type="Gene3D" id="3.90.180.10">
    <property type="entry name" value="Medium-chain alcohol dehydrogenases, catalytic domain"/>
    <property type="match status" value="1"/>
</dbReference>
<organism evidence="6 7">
    <name type="scientific">Aerophobetes bacterium</name>
    <dbReference type="NCBI Taxonomy" id="2030807"/>
    <lineage>
        <taxon>Bacteria</taxon>
        <taxon>Candidatus Aerophobota</taxon>
    </lineage>
</organism>
<dbReference type="Proteomes" id="UP000316925">
    <property type="component" value="Unassembled WGS sequence"/>
</dbReference>
<evidence type="ECO:0000313" key="6">
    <source>
        <dbReference type="EMBL" id="TET92159.1"/>
    </source>
</evidence>
<dbReference type="AlphaFoldDB" id="A0A523YM90"/>
<dbReference type="InterPro" id="IPR002328">
    <property type="entry name" value="ADH_Zn_CS"/>
</dbReference>
<dbReference type="SMART" id="SM00829">
    <property type="entry name" value="PKS_ER"/>
    <property type="match status" value="1"/>
</dbReference>
<dbReference type="InterPro" id="IPR013149">
    <property type="entry name" value="ADH-like_C"/>
</dbReference>
<evidence type="ECO:0000313" key="7">
    <source>
        <dbReference type="Proteomes" id="UP000316925"/>
    </source>
</evidence>
<dbReference type="InterPro" id="IPR013154">
    <property type="entry name" value="ADH-like_N"/>
</dbReference>
<sequence>MSKIKAVVIYGKEDFRYEEVEQPKAGENEVVIKVGRCGICAADPKIFHGKAYFSQVVYDHAPIVAGHEFIGEVVELGPGAKEKYGLEIGDKAIAEQIVPCEECYFCRRGLYHMCDVHEIFGISGPNGGWADYLKYPDRSLIWKVPKDLPYEVAITIEPLACAIHGVERANLQLGDVAVITGAGAIGLFMLQVAKLKNPQLLIVSDPVDSRLKIAKELGADVTINPANLHLVEKVRELTNGLGCDVVLEASGSSAAVEAAVQMLRRRGRLMEFGVFAEKTCIDFSIIGDIKELEIIGGHLGAYTYPLAIRYLSEGLVKTERIVTHNFPLKEWREAIETAERRTDNAIKVTMTPESS</sequence>
<dbReference type="GO" id="GO:0008270">
    <property type="term" value="F:zinc ion binding"/>
    <property type="evidence" value="ECO:0007669"/>
    <property type="project" value="InterPro"/>
</dbReference>
<comment type="cofactor">
    <cofactor evidence="4">
        <name>Zn(2+)</name>
        <dbReference type="ChEBI" id="CHEBI:29105"/>
    </cofactor>
</comment>
<dbReference type="InterPro" id="IPR050129">
    <property type="entry name" value="Zn_alcohol_dh"/>
</dbReference>
<dbReference type="Gene3D" id="3.40.50.720">
    <property type="entry name" value="NAD(P)-binding Rossmann-like Domain"/>
    <property type="match status" value="1"/>
</dbReference>
<dbReference type="InterPro" id="IPR036291">
    <property type="entry name" value="NAD(P)-bd_dom_sf"/>
</dbReference>